<dbReference type="EMBL" id="BARS01018712">
    <property type="protein sequence ID" value="GAF97438.1"/>
    <property type="molecule type" value="Genomic_DNA"/>
</dbReference>
<comment type="caution">
    <text evidence="1">The sequence shown here is derived from an EMBL/GenBank/DDBJ whole genome shotgun (WGS) entry which is preliminary data.</text>
</comment>
<name>X0TV09_9ZZZZ</name>
<proteinExistence type="predicted"/>
<gene>
    <name evidence="1" type="ORF">S01H1_30409</name>
</gene>
<reference evidence="1" key="1">
    <citation type="journal article" date="2014" name="Front. Microbiol.">
        <title>High frequency of phylogenetically diverse reductive dehalogenase-homologous genes in deep subseafloor sedimentary metagenomes.</title>
        <authorList>
            <person name="Kawai M."/>
            <person name="Futagami T."/>
            <person name="Toyoda A."/>
            <person name="Takaki Y."/>
            <person name="Nishi S."/>
            <person name="Hori S."/>
            <person name="Arai W."/>
            <person name="Tsubouchi T."/>
            <person name="Morono Y."/>
            <person name="Uchiyama I."/>
            <person name="Ito T."/>
            <person name="Fujiyama A."/>
            <person name="Inagaki F."/>
            <person name="Takami H."/>
        </authorList>
    </citation>
    <scope>NUCLEOTIDE SEQUENCE</scope>
    <source>
        <strain evidence="1">Expedition CK06-06</strain>
    </source>
</reference>
<feature type="non-terminal residue" evidence="1">
    <location>
        <position position="1"/>
    </location>
</feature>
<protein>
    <submittedName>
        <fullName evidence="1">Uncharacterized protein</fullName>
    </submittedName>
</protein>
<evidence type="ECO:0000313" key="1">
    <source>
        <dbReference type="EMBL" id="GAF97438.1"/>
    </source>
</evidence>
<accession>X0TV09</accession>
<sequence>GHWAALWFEQDNGTISVVWVNVVKRRIQDNVLTIPRK</sequence>
<organism evidence="1">
    <name type="scientific">marine sediment metagenome</name>
    <dbReference type="NCBI Taxonomy" id="412755"/>
    <lineage>
        <taxon>unclassified sequences</taxon>
        <taxon>metagenomes</taxon>
        <taxon>ecological metagenomes</taxon>
    </lineage>
</organism>
<dbReference type="AlphaFoldDB" id="X0TV09"/>